<dbReference type="Proteomes" id="UP000095286">
    <property type="component" value="Unplaced"/>
</dbReference>
<organism evidence="1 2">
    <name type="scientific">Rhabditophanes sp. KR3021</name>
    <dbReference type="NCBI Taxonomy" id="114890"/>
    <lineage>
        <taxon>Eukaryota</taxon>
        <taxon>Metazoa</taxon>
        <taxon>Ecdysozoa</taxon>
        <taxon>Nematoda</taxon>
        <taxon>Chromadorea</taxon>
        <taxon>Rhabditida</taxon>
        <taxon>Tylenchina</taxon>
        <taxon>Panagrolaimomorpha</taxon>
        <taxon>Strongyloidoidea</taxon>
        <taxon>Alloionematidae</taxon>
        <taxon>Rhabditophanes</taxon>
    </lineage>
</organism>
<protein>
    <submittedName>
        <fullName evidence="2">RRM domain-containing protein</fullName>
    </submittedName>
</protein>
<evidence type="ECO:0000313" key="2">
    <source>
        <dbReference type="WBParaSite" id="RSKR_0000209700.1"/>
    </source>
</evidence>
<accession>A0AC35TMV9</accession>
<proteinExistence type="predicted"/>
<reference evidence="2" key="1">
    <citation type="submission" date="2016-11" db="UniProtKB">
        <authorList>
            <consortium name="WormBaseParasite"/>
        </authorList>
    </citation>
    <scope>IDENTIFICATION</scope>
    <source>
        <strain evidence="2">KR3021</strain>
    </source>
</reference>
<dbReference type="WBParaSite" id="RSKR_0000209700.1">
    <property type="protein sequence ID" value="RSKR_0000209700.1"/>
    <property type="gene ID" value="RSKR_0000209700"/>
</dbReference>
<sequence length="198" mass="22629">MSFSDFYRADGSGVTLYISDLAENTSRRMCEERFLQFGPVKEWKLMMDDKVNVCRGFGFLTFLDNNDGLRFFHASPHFIGCQRISVALLNQPQTMDSDLINEMETTCIMVSYPQSTQLITNKDITEYFSTFGEIKNIVELGNGCTFIYYNLPSSIKLILRIGSHAIKNQKIIVKKVIKKEALLRAQHLESQTTSLNEV</sequence>
<evidence type="ECO:0000313" key="1">
    <source>
        <dbReference type="Proteomes" id="UP000095286"/>
    </source>
</evidence>
<name>A0AC35TMV9_9BILA</name>